<accession>A0A3N6MK91</accession>
<dbReference type="EMBL" id="REGA01000008">
    <property type="protein sequence ID" value="RQG94676.1"/>
    <property type="molecule type" value="Genomic_DNA"/>
</dbReference>
<comment type="caution">
    <text evidence="2">The sequence shown here is derived from an EMBL/GenBank/DDBJ whole genome shotgun (WGS) entry which is preliminary data.</text>
</comment>
<feature type="domain" description="Heme NO-binding" evidence="1">
    <location>
        <begin position="2"/>
        <end position="157"/>
    </location>
</feature>
<evidence type="ECO:0000313" key="3">
    <source>
        <dbReference type="Proteomes" id="UP000282323"/>
    </source>
</evidence>
<dbReference type="GO" id="GO:0020037">
    <property type="term" value="F:heme binding"/>
    <property type="evidence" value="ECO:0007669"/>
    <property type="project" value="InterPro"/>
</dbReference>
<name>A0A3N6MK91_NATCH</name>
<dbReference type="InterPro" id="IPR024096">
    <property type="entry name" value="NO_sig/Golgi_transp_ligand-bd"/>
</dbReference>
<dbReference type="Proteomes" id="UP000282323">
    <property type="component" value="Unassembled WGS sequence"/>
</dbReference>
<proteinExistence type="predicted"/>
<dbReference type="OrthoDB" id="261084at2157"/>
<protein>
    <recommendedName>
        <fullName evidence="1">Heme NO-binding domain-containing protein</fullName>
    </recommendedName>
</protein>
<sequence>MHGIVHKTLKEYVVERTDETSWTAIVERSGLEPSLYLPVSHYDDREFEAILETLSELAVQDRPEIERSVGRTLAPALLSTFDAHIRAEWGLREFLDNLESITTAVDASAGETSVPHLSCRRDGDDALVTYRSPRNYHDVAHGILEGVVDEFDADATVAVDRRDDEGVWTFRVALE</sequence>
<evidence type="ECO:0000259" key="1">
    <source>
        <dbReference type="Pfam" id="PF07700"/>
    </source>
</evidence>
<dbReference type="SUPFAM" id="SSF111126">
    <property type="entry name" value="Ligand-binding domain in the NO signalling and Golgi transport"/>
    <property type="match status" value="1"/>
</dbReference>
<organism evidence="2 3">
    <name type="scientific">Natrarchaeobius chitinivorans</name>
    <dbReference type="NCBI Taxonomy" id="1679083"/>
    <lineage>
        <taxon>Archaea</taxon>
        <taxon>Methanobacteriati</taxon>
        <taxon>Methanobacteriota</taxon>
        <taxon>Stenosarchaea group</taxon>
        <taxon>Halobacteria</taxon>
        <taxon>Halobacteriales</taxon>
        <taxon>Natrialbaceae</taxon>
        <taxon>Natrarchaeobius</taxon>
    </lineage>
</organism>
<dbReference type="InterPro" id="IPR011644">
    <property type="entry name" value="Heme_NO-bd"/>
</dbReference>
<dbReference type="AlphaFoldDB" id="A0A3N6MK91"/>
<keyword evidence="3" id="KW-1185">Reference proteome</keyword>
<dbReference type="RefSeq" id="WP_124195748.1">
    <property type="nucleotide sequence ID" value="NZ_REGA01000008.1"/>
</dbReference>
<dbReference type="Pfam" id="PF07700">
    <property type="entry name" value="HNOB"/>
    <property type="match status" value="1"/>
</dbReference>
<evidence type="ECO:0000313" key="2">
    <source>
        <dbReference type="EMBL" id="RQG94676.1"/>
    </source>
</evidence>
<reference evidence="2 3" key="1">
    <citation type="submission" date="2018-10" db="EMBL/GenBank/DDBJ databases">
        <title>Natrarchaeobius chitinivorans gen. nov., sp. nov., and Natrarchaeobius haloalkaliphilus sp. nov., alkaliphilic, chitin-utilizing haloarchaea from hypersaline alkaline lakes.</title>
        <authorList>
            <person name="Sorokin D.Y."/>
            <person name="Elcheninov A.G."/>
            <person name="Kostrikina N.A."/>
            <person name="Bale N.J."/>
            <person name="Sinninghe Damste J.S."/>
            <person name="Khijniak T.V."/>
            <person name="Kublanov I.V."/>
            <person name="Toshchakov S.V."/>
        </authorList>
    </citation>
    <scope>NUCLEOTIDE SEQUENCE [LARGE SCALE GENOMIC DNA]</scope>
    <source>
        <strain evidence="2 3">AArcht4T</strain>
    </source>
</reference>
<gene>
    <name evidence="2" type="ORF">EA473_11400</name>
</gene>
<dbReference type="Gene3D" id="3.90.1520.10">
    <property type="entry name" value="H-NOX domain"/>
    <property type="match status" value="1"/>
</dbReference>
<dbReference type="InterPro" id="IPR038158">
    <property type="entry name" value="H-NOX_domain_sf"/>
</dbReference>